<gene>
    <name evidence="2" type="ORF">GM661_18620</name>
</gene>
<name>A0A8A7KP45_9FIRM</name>
<proteinExistence type="predicted"/>
<protein>
    <submittedName>
        <fullName evidence="2">Uncharacterized protein</fullName>
    </submittedName>
</protein>
<organism evidence="2 3">
    <name type="scientific">Iocasia fonsfrigidae</name>
    <dbReference type="NCBI Taxonomy" id="2682810"/>
    <lineage>
        <taxon>Bacteria</taxon>
        <taxon>Bacillati</taxon>
        <taxon>Bacillota</taxon>
        <taxon>Clostridia</taxon>
        <taxon>Halanaerobiales</taxon>
        <taxon>Halanaerobiaceae</taxon>
        <taxon>Iocasia</taxon>
    </lineage>
</organism>
<keyword evidence="1" id="KW-0472">Membrane</keyword>
<evidence type="ECO:0000313" key="2">
    <source>
        <dbReference type="EMBL" id="QTL99824.1"/>
    </source>
</evidence>
<dbReference type="KEGG" id="ifn:GM661_18620"/>
<sequence>MDRDNNQIPDKFEARWTYSIACICIVMAIIGYFLKNMDTSTVRWLIGFAVYLSGQRDIGDFLKR</sequence>
<feature type="transmembrane region" description="Helical" evidence="1">
    <location>
        <begin position="16"/>
        <end position="34"/>
    </location>
</feature>
<keyword evidence="3" id="KW-1185">Reference proteome</keyword>
<evidence type="ECO:0000313" key="3">
    <source>
        <dbReference type="Proteomes" id="UP000665020"/>
    </source>
</evidence>
<keyword evidence="1" id="KW-0812">Transmembrane</keyword>
<reference evidence="2" key="1">
    <citation type="submission" date="2019-12" db="EMBL/GenBank/DDBJ databases">
        <authorList>
            <person name="zhang j."/>
            <person name="sun C.M."/>
        </authorList>
    </citation>
    <scope>NUCLEOTIDE SEQUENCE</scope>
    <source>
        <strain evidence="2">NS-1</strain>
    </source>
</reference>
<evidence type="ECO:0000256" key="1">
    <source>
        <dbReference type="SAM" id="Phobius"/>
    </source>
</evidence>
<dbReference type="EMBL" id="CP046640">
    <property type="protein sequence ID" value="QTL99824.1"/>
    <property type="molecule type" value="Genomic_DNA"/>
</dbReference>
<accession>A0A8A7KP45</accession>
<dbReference type="AlphaFoldDB" id="A0A8A7KP45"/>
<keyword evidence="1" id="KW-1133">Transmembrane helix</keyword>
<dbReference type="Proteomes" id="UP000665020">
    <property type="component" value="Chromosome"/>
</dbReference>
<dbReference type="RefSeq" id="WP_230868146.1">
    <property type="nucleotide sequence ID" value="NZ_CP046640.1"/>
</dbReference>